<protein>
    <submittedName>
        <fullName evidence="1">Uncharacterized protein</fullName>
    </submittedName>
</protein>
<dbReference type="AlphaFoldDB" id="A0A3Q9F023"/>
<dbReference type="OrthoDB" id="9807255at2"/>
<dbReference type="KEGG" id="scya:EJ357_44635"/>
<accession>A0A3Q9F023</accession>
<dbReference type="EMBL" id="CP034539">
    <property type="protein sequence ID" value="AZQ39651.1"/>
    <property type="molecule type" value="Genomic_DNA"/>
</dbReference>
<keyword evidence="2" id="KW-1185">Reference proteome</keyword>
<reference evidence="1 2" key="1">
    <citation type="journal article" date="2019" name="Int. J. Syst. Evol. Microbiol.">
        <title>Streptomyces cyaneochromogenes sp. nov., a blue pigment-producing actinomycete from manganese-contaminated soil.</title>
        <authorList>
            <person name="Tang X."/>
            <person name="Zhao J."/>
            <person name="Li K."/>
            <person name="Chen Z."/>
            <person name="Sun Y."/>
            <person name="Gao J."/>
        </authorList>
    </citation>
    <scope>NUCLEOTIDE SEQUENCE [LARGE SCALE GENOMIC DNA]</scope>
    <source>
        <strain evidence="1 2">MK-45</strain>
    </source>
</reference>
<evidence type="ECO:0000313" key="1">
    <source>
        <dbReference type="EMBL" id="AZQ39651.1"/>
    </source>
</evidence>
<dbReference type="Proteomes" id="UP000280298">
    <property type="component" value="Chromosome"/>
</dbReference>
<name>A0A3Q9F023_9ACTN</name>
<gene>
    <name evidence="1" type="ORF">EJ357_44635</name>
</gene>
<dbReference type="RefSeq" id="WP_126398131.1">
    <property type="nucleotide sequence ID" value="NZ_CP034539.1"/>
</dbReference>
<evidence type="ECO:0000313" key="2">
    <source>
        <dbReference type="Proteomes" id="UP000280298"/>
    </source>
</evidence>
<proteinExistence type="predicted"/>
<sequence length="67" mass="7386">MGGGVDGVSPFLRRKALRHVQANPGRTADELMEMLSAYDRSLFGGALRSLRECRQARVDADGRIWPA</sequence>
<organism evidence="1 2">
    <name type="scientific">Streptomyces cyaneochromogenes</name>
    <dbReference type="NCBI Taxonomy" id="2496836"/>
    <lineage>
        <taxon>Bacteria</taxon>
        <taxon>Bacillati</taxon>
        <taxon>Actinomycetota</taxon>
        <taxon>Actinomycetes</taxon>
        <taxon>Kitasatosporales</taxon>
        <taxon>Streptomycetaceae</taxon>
        <taxon>Streptomyces</taxon>
    </lineage>
</organism>